<name>A0A1J5QCR3_9ZZZZ</name>
<proteinExistence type="predicted"/>
<keyword evidence="2 4" id="KW-0378">Hydrolase</keyword>
<keyword evidence="1" id="KW-0479">Metal-binding</keyword>
<dbReference type="Pfam" id="PF12710">
    <property type="entry name" value="HAD"/>
    <property type="match status" value="1"/>
</dbReference>
<dbReference type="GO" id="GO:0016787">
    <property type="term" value="F:hydrolase activity"/>
    <property type="evidence" value="ECO:0007669"/>
    <property type="project" value="UniProtKB-KW"/>
</dbReference>
<dbReference type="NCBIfam" id="TIGR01488">
    <property type="entry name" value="HAD-SF-IB"/>
    <property type="match status" value="1"/>
</dbReference>
<dbReference type="EMBL" id="MLJW01000929">
    <property type="protein sequence ID" value="OIQ81401.1"/>
    <property type="molecule type" value="Genomic_DNA"/>
</dbReference>
<gene>
    <name evidence="4" type="ORF">GALL_368350</name>
</gene>
<keyword evidence="3" id="KW-0460">Magnesium</keyword>
<reference evidence="4" key="1">
    <citation type="submission" date="2016-10" db="EMBL/GenBank/DDBJ databases">
        <title>Sequence of Gallionella enrichment culture.</title>
        <authorList>
            <person name="Poehlein A."/>
            <person name="Muehling M."/>
            <person name="Daniel R."/>
        </authorList>
    </citation>
    <scope>NUCLEOTIDE SEQUENCE</scope>
</reference>
<dbReference type="InterPro" id="IPR036412">
    <property type="entry name" value="HAD-like_sf"/>
</dbReference>
<dbReference type="Gene3D" id="3.40.50.1000">
    <property type="entry name" value="HAD superfamily/HAD-like"/>
    <property type="match status" value="1"/>
</dbReference>
<dbReference type="SUPFAM" id="SSF56784">
    <property type="entry name" value="HAD-like"/>
    <property type="match status" value="1"/>
</dbReference>
<evidence type="ECO:0000313" key="4">
    <source>
        <dbReference type="EMBL" id="OIQ81401.1"/>
    </source>
</evidence>
<dbReference type="AlphaFoldDB" id="A0A1J5QCR3"/>
<sequence length="225" mass="25216">MTPPKLALFDLDNTLIPFDSDHAWGEYCVRLGWVDGERHRDANDRFYADYRAGTLDLDAYLRFTLGPLAGRGADELARAHDAFMRDVVLPQIRSEALELVRAHQRAGDLCAIVTATNDFVTAPIAAAFGVADLIAVRVERDAAGLCTGGWVGVPSFREGKIVRTTEWLRAQQLDWDRFAQTWFYSDSINDQPLLEHVSHPVAVNPDPRLAELARQRGWTVLNLFP</sequence>
<dbReference type="GO" id="GO:0046872">
    <property type="term" value="F:metal ion binding"/>
    <property type="evidence" value="ECO:0007669"/>
    <property type="project" value="UniProtKB-KW"/>
</dbReference>
<dbReference type="CDD" id="cd02612">
    <property type="entry name" value="HAD_PGPPase"/>
    <property type="match status" value="1"/>
</dbReference>
<dbReference type="PANTHER" id="PTHR43344:SF13">
    <property type="entry name" value="PHOSPHATASE RV3661-RELATED"/>
    <property type="match status" value="1"/>
</dbReference>
<protein>
    <submittedName>
        <fullName evidence="4">Haloacid dehalogenase-like hydrolase</fullName>
    </submittedName>
</protein>
<comment type="caution">
    <text evidence="4">The sequence shown here is derived from an EMBL/GenBank/DDBJ whole genome shotgun (WGS) entry which is preliminary data.</text>
</comment>
<dbReference type="PANTHER" id="PTHR43344">
    <property type="entry name" value="PHOSPHOSERINE PHOSPHATASE"/>
    <property type="match status" value="1"/>
</dbReference>
<dbReference type="Gene3D" id="1.20.1440.100">
    <property type="entry name" value="SG protein - dephosphorylation function"/>
    <property type="match status" value="1"/>
</dbReference>
<dbReference type="InterPro" id="IPR050582">
    <property type="entry name" value="HAD-like_SerB"/>
</dbReference>
<dbReference type="InterPro" id="IPR023214">
    <property type="entry name" value="HAD_sf"/>
</dbReference>
<evidence type="ECO:0000256" key="3">
    <source>
        <dbReference type="ARBA" id="ARBA00022842"/>
    </source>
</evidence>
<accession>A0A1J5QCR3</accession>
<dbReference type="NCBIfam" id="TIGR01490">
    <property type="entry name" value="HAD-SF-IB-hyp1"/>
    <property type="match status" value="1"/>
</dbReference>
<evidence type="ECO:0000256" key="2">
    <source>
        <dbReference type="ARBA" id="ARBA00022801"/>
    </source>
</evidence>
<organism evidence="4">
    <name type="scientific">mine drainage metagenome</name>
    <dbReference type="NCBI Taxonomy" id="410659"/>
    <lineage>
        <taxon>unclassified sequences</taxon>
        <taxon>metagenomes</taxon>
        <taxon>ecological metagenomes</taxon>
    </lineage>
</organism>
<dbReference type="InterPro" id="IPR006385">
    <property type="entry name" value="HAD_hydro_SerB1"/>
</dbReference>
<evidence type="ECO:0000256" key="1">
    <source>
        <dbReference type="ARBA" id="ARBA00022723"/>
    </source>
</evidence>